<organism evidence="1 2">
    <name type="scientific">Dioscorea alata</name>
    <name type="common">Purple yam</name>
    <dbReference type="NCBI Taxonomy" id="55571"/>
    <lineage>
        <taxon>Eukaryota</taxon>
        <taxon>Viridiplantae</taxon>
        <taxon>Streptophyta</taxon>
        <taxon>Embryophyta</taxon>
        <taxon>Tracheophyta</taxon>
        <taxon>Spermatophyta</taxon>
        <taxon>Magnoliopsida</taxon>
        <taxon>Liliopsida</taxon>
        <taxon>Dioscoreales</taxon>
        <taxon>Dioscoreaceae</taxon>
        <taxon>Dioscorea</taxon>
    </lineage>
</organism>
<gene>
    <name evidence="1" type="ORF">IHE45_02G054700</name>
</gene>
<keyword evidence="2" id="KW-1185">Reference proteome</keyword>
<dbReference type="EMBL" id="CM037012">
    <property type="protein sequence ID" value="KAH7690533.1"/>
    <property type="molecule type" value="Genomic_DNA"/>
</dbReference>
<proteinExistence type="predicted"/>
<evidence type="ECO:0000313" key="1">
    <source>
        <dbReference type="EMBL" id="KAH7690533.1"/>
    </source>
</evidence>
<sequence length="508" mass="58373">MNKITISSSDIISSLSSELKVKILEHLPIRDAVRTSVLSTKWRYVWASLPKLVFDEHKFMHDRINSRFSESVDRVLLLHTGRILQFKLVVEFQRYENIDRWIFVLSRKKIQDFRLILFEPMDYNVHSSLFFCRELRHLRLYNCNIALPRNFNGFSKLTTLRLCEVTISNGDLKSLVSSCTQLQRLELMYMKNCTCLDIEGKEAQHLTIHGFSLCLILANSHLIDKDINLITGVVNFPTNLLACQSLVHLKVCDGELTVPQNFQGLDKLESLRLSNVRFSPDALNNLTLSCPQLKELALSPSPGCNDLIIQSKNLQSLKIASGFDHLHLMAPLLNDASIHLLSKNRWEHAKIQQEIQVKNDQLLEVLANSHAKVTLPLTFNYLLNLYFEVEFGNVISEYAAFCFLEKTNAVQKLEIKAYSAREYSSPNIWEHLKSSRLEFSFDCLLILRFLGFSGAETELSFLEFILNSAPMLEKIAITSVGEIIMQTDILKKLLKFRRLSKQAEIIYV</sequence>
<reference evidence="2" key="1">
    <citation type="journal article" date="2022" name="Nat. Commun.">
        <title>Chromosome evolution and the genetic basis of agronomically important traits in greater yam.</title>
        <authorList>
            <person name="Bredeson J.V."/>
            <person name="Lyons J.B."/>
            <person name="Oniyinde I.O."/>
            <person name="Okereke N.R."/>
            <person name="Kolade O."/>
            <person name="Nnabue I."/>
            <person name="Nwadili C.O."/>
            <person name="Hribova E."/>
            <person name="Parker M."/>
            <person name="Nwogha J."/>
            <person name="Shu S."/>
            <person name="Carlson J."/>
            <person name="Kariba R."/>
            <person name="Muthemba S."/>
            <person name="Knop K."/>
            <person name="Barton G.J."/>
            <person name="Sherwood A.V."/>
            <person name="Lopez-Montes A."/>
            <person name="Asiedu R."/>
            <person name="Jamnadass R."/>
            <person name="Muchugi A."/>
            <person name="Goodstein D."/>
            <person name="Egesi C.N."/>
            <person name="Featherston J."/>
            <person name="Asfaw A."/>
            <person name="Simpson G.G."/>
            <person name="Dolezel J."/>
            <person name="Hendre P.S."/>
            <person name="Van Deynze A."/>
            <person name="Kumar P.L."/>
            <person name="Obidiegwu J.E."/>
            <person name="Bhattacharjee R."/>
            <person name="Rokhsar D.S."/>
        </authorList>
    </citation>
    <scope>NUCLEOTIDE SEQUENCE [LARGE SCALE GENOMIC DNA]</scope>
    <source>
        <strain evidence="2">cv. TDa95/00328</strain>
    </source>
</reference>
<evidence type="ECO:0000313" key="2">
    <source>
        <dbReference type="Proteomes" id="UP000827976"/>
    </source>
</evidence>
<protein>
    <submittedName>
        <fullName evidence="1">RNI-like protein</fullName>
    </submittedName>
</protein>
<accession>A0ACB7WQN4</accession>
<dbReference type="Proteomes" id="UP000827976">
    <property type="component" value="Chromosome 2"/>
</dbReference>
<comment type="caution">
    <text evidence="1">The sequence shown here is derived from an EMBL/GenBank/DDBJ whole genome shotgun (WGS) entry which is preliminary data.</text>
</comment>
<name>A0ACB7WQN4_DIOAL</name>